<reference evidence="6 7" key="1">
    <citation type="submission" date="2020-02" db="EMBL/GenBank/DDBJ databases">
        <authorList>
            <person name="Babadi Z.K."/>
            <person name="Risdian C."/>
            <person name="Ebrahimipour G.H."/>
            <person name="Wink J."/>
        </authorList>
    </citation>
    <scope>NUCLEOTIDE SEQUENCE [LARGE SCALE GENOMIC DNA]</scope>
    <source>
        <strain evidence="6 7">ZKHCc1 1396</strain>
    </source>
</reference>
<evidence type="ECO:0000313" key="6">
    <source>
        <dbReference type="EMBL" id="MBE4752161.1"/>
    </source>
</evidence>
<evidence type="ECO:0000256" key="2">
    <source>
        <dbReference type="ARBA" id="ARBA00023150"/>
    </source>
</evidence>
<dbReference type="PANTHER" id="PTHR30592">
    <property type="entry name" value="FORMATE DEHYDROGENASE"/>
    <property type="match status" value="1"/>
</dbReference>
<dbReference type="SUPFAM" id="SSF52540">
    <property type="entry name" value="P-loop containing nucleoside triphosphate hydrolases"/>
    <property type="match status" value="1"/>
</dbReference>
<dbReference type="InterPro" id="IPR016193">
    <property type="entry name" value="Cytidine_deaminase-like"/>
</dbReference>
<feature type="compositionally biased region" description="Low complexity" evidence="4">
    <location>
        <begin position="178"/>
        <end position="199"/>
    </location>
</feature>
<feature type="active site" description="Cysteine persulfide intermediate" evidence="3">
    <location>
        <position position="314"/>
    </location>
</feature>
<comment type="caution">
    <text evidence="6">The sequence shown here is derived from an EMBL/GenBank/DDBJ whole genome shotgun (WGS) entry which is preliminary data.</text>
</comment>
<dbReference type="NCBIfam" id="TIGR00129">
    <property type="entry name" value="fdhD_narQ"/>
    <property type="match status" value="1"/>
</dbReference>
<dbReference type="InterPro" id="IPR027417">
    <property type="entry name" value="P-loop_NTPase"/>
</dbReference>
<dbReference type="Gene3D" id="3.40.50.300">
    <property type="entry name" value="P-loop containing nucleotide triphosphate hydrolases"/>
    <property type="match status" value="1"/>
</dbReference>
<comment type="function">
    <text evidence="3">Required for formate dehydrogenase (FDH) activity. Acts as a sulfur carrier protein that transfers sulfur from IscS to the molybdenum cofactor prior to its insertion into FDH.</text>
</comment>
<proteinExistence type="inferred from homology"/>
<dbReference type="EMBL" id="JAAIYO010000011">
    <property type="protein sequence ID" value="MBE4752161.1"/>
    <property type="molecule type" value="Genomic_DNA"/>
</dbReference>
<evidence type="ECO:0000256" key="4">
    <source>
        <dbReference type="SAM" id="MobiDB-lite"/>
    </source>
</evidence>
<dbReference type="Gene3D" id="3.10.20.10">
    <property type="match status" value="1"/>
</dbReference>
<keyword evidence="2 3" id="KW-0501">Molybdenum cofactor biosynthesis</keyword>
<evidence type="ECO:0000313" key="7">
    <source>
        <dbReference type="Proteomes" id="UP001516472"/>
    </source>
</evidence>
<organism evidence="6 7">
    <name type="scientific">Corallococcus soli</name>
    <dbReference type="NCBI Taxonomy" id="2710757"/>
    <lineage>
        <taxon>Bacteria</taxon>
        <taxon>Pseudomonadati</taxon>
        <taxon>Myxococcota</taxon>
        <taxon>Myxococcia</taxon>
        <taxon>Myxococcales</taxon>
        <taxon>Cystobacterineae</taxon>
        <taxon>Myxococcaceae</taxon>
        <taxon>Corallococcus</taxon>
    </lineage>
</organism>
<dbReference type="PANTHER" id="PTHR30592:SF1">
    <property type="entry name" value="SULFUR CARRIER PROTEIN FDHD"/>
    <property type="match status" value="1"/>
</dbReference>
<dbReference type="InterPro" id="IPR004435">
    <property type="entry name" value="MobB_dom"/>
</dbReference>
<feature type="region of interest" description="Disordered" evidence="4">
    <location>
        <begin position="169"/>
        <end position="203"/>
    </location>
</feature>
<dbReference type="Pfam" id="PF02634">
    <property type="entry name" value="FdhD-NarQ"/>
    <property type="match status" value="1"/>
</dbReference>
<dbReference type="CDD" id="cd03116">
    <property type="entry name" value="MobB"/>
    <property type="match status" value="1"/>
</dbReference>
<sequence>MKPLPMLGLIGGSGAGKTTLLERLLPELSSRGLRVACLKHSSHAHPLHRDGSDTARLQAAGAVRVGFATPQGTQLTTAEALSPAHLAHATEAVDLWLVEGWKDGPLPKLEVWREGLGPLLATSRPEVLAVVTDAPALPQALASRSRLPLGDARAVADFIVAWMQEQRGPRGSSALEGPAATAAASHASAAPRPAPSAVSRGITHRPVRRFDGEVLRAAEDDRIAVEEPLEIRVSGDAVATTMRTPGHDRELAVGFLFAEGILQDVDDLGSLFHCGHPGEEGFGNVLEVTPASGAVLDLERVQATRRGTLTTSACGVCGRRSVEDLMAACAPVAPGPVLSAHAVARATEHLRAVQHNFEHTGGVHAAAALDAHGALLAAHEDVGRHNAVDKVVGTLVLARAVRAPRRLPTPPFPAAPAVLAVSGRASFEIVQKAARARIPVVVSVSAASSLAIDLALRSGVTLAAFSRNGRCNVYTGAERLGPDLPTPWNP</sequence>
<dbReference type="InterPro" id="IPR003786">
    <property type="entry name" value="FdhD"/>
</dbReference>
<accession>A0ABR9PW52</accession>
<dbReference type="Proteomes" id="UP001516472">
    <property type="component" value="Unassembled WGS sequence"/>
</dbReference>
<comment type="similarity">
    <text evidence="3">Belongs to the FdhD family.</text>
</comment>
<feature type="domain" description="Molybdopterin-guanine dinucleotide biosynthesis protein B (MobB)" evidence="5">
    <location>
        <begin position="6"/>
        <end position="133"/>
    </location>
</feature>
<evidence type="ECO:0000259" key="5">
    <source>
        <dbReference type="Pfam" id="PF03205"/>
    </source>
</evidence>
<evidence type="ECO:0000256" key="1">
    <source>
        <dbReference type="ARBA" id="ARBA00022490"/>
    </source>
</evidence>
<dbReference type="Gene3D" id="3.40.140.10">
    <property type="entry name" value="Cytidine Deaminase, domain 2"/>
    <property type="match status" value="1"/>
</dbReference>
<keyword evidence="1 3" id="KW-0963">Cytoplasm</keyword>
<name>A0ABR9PW52_9BACT</name>
<gene>
    <name evidence="3 6" type="primary">fdhD</name>
    <name evidence="6" type="ORF">G4177_28760</name>
</gene>
<dbReference type="NCBIfam" id="TIGR00176">
    <property type="entry name" value="mobB"/>
    <property type="match status" value="1"/>
</dbReference>
<keyword evidence="7" id="KW-1185">Reference proteome</keyword>
<dbReference type="HAMAP" id="MF_00187">
    <property type="entry name" value="FdhD"/>
    <property type="match status" value="1"/>
</dbReference>
<dbReference type="SUPFAM" id="SSF53927">
    <property type="entry name" value="Cytidine deaminase-like"/>
    <property type="match status" value="1"/>
</dbReference>
<protein>
    <recommendedName>
        <fullName evidence="3">Sulfur carrier protein FdhD</fullName>
    </recommendedName>
</protein>
<evidence type="ECO:0000256" key="3">
    <source>
        <dbReference type="HAMAP-Rule" id="MF_00187"/>
    </source>
</evidence>
<feature type="binding site" evidence="3">
    <location>
        <begin position="465"/>
        <end position="470"/>
    </location>
    <ligand>
        <name>Mo-bis(molybdopterin guanine dinucleotide)</name>
        <dbReference type="ChEBI" id="CHEBI:60539"/>
    </ligand>
</feature>
<dbReference type="Pfam" id="PF03205">
    <property type="entry name" value="MobB"/>
    <property type="match status" value="1"/>
</dbReference>
<comment type="subcellular location">
    <subcellularLocation>
        <location evidence="3">Cytoplasm</location>
    </subcellularLocation>
</comment>